<evidence type="ECO:0000256" key="5">
    <source>
        <dbReference type="ARBA" id="ARBA00022692"/>
    </source>
</evidence>
<comment type="caution">
    <text evidence="10">The sequence shown here is derived from an EMBL/GenBank/DDBJ whole genome shotgun (WGS) entry which is preliminary data.</text>
</comment>
<accession>A0A1F7X2P6</accession>
<reference evidence="10 11" key="1">
    <citation type="journal article" date="2016" name="Nat. Commun.">
        <title>Thousands of microbial genomes shed light on interconnected biogeochemical processes in an aquifer system.</title>
        <authorList>
            <person name="Anantharaman K."/>
            <person name="Brown C.T."/>
            <person name="Hug L.A."/>
            <person name="Sharon I."/>
            <person name="Castelle C.J."/>
            <person name="Probst A.J."/>
            <person name="Thomas B.C."/>
            <person name="Singh A."/>
            <person name="Wilkins M.J."/>
            <person name="Karaoz U."/>
            <person name="Brodie E.L."/>
            <person name="Williams K.H."/>
            <person name="Hubbard S.S."/>
            <person name="Banfield J.F."/>
        </authorList>
    </citation>
    <scope>NUCLEOTIDE SEQUENCE [LARGE SCALE GENOMIC DNA]</scope>
</reference>
<organism evidence="10 11">
    <name type="scientific">Candidatus Woesebacteria bacterium RBG_13_46_13</name>
    <dbReference type="NCBI Taxonomy" id="1802479"/>
    <lineage>
        <taxon>Bacteria</taxon>
        <taxon>Candidatus Woeseibacteriota</taxon>
    </lineage>
</organism>
<evidence type="ECO:0000256" key="7">
    <source>
        <dbReference type="ARBA" id="ARBA00023136"/>
    </source>
</evidence>
<feature type="transmembrane region" description="Helical" evidence="8">
    <location>
        <begin position="154"/>
        <end position="171"/>
    </location>
</feature>
<evidence type="ECO:0000256" key="8">
    <source>
        <dbReference type="SAM" id="Phobius"/>
    </source>
</evidence>
<gene>
    <name evidence="10" type="ORF">A2Y68_00060</name>
</gene>
<evidence type="ECO:0000259" key="9">
    <source>
        <dbReference type="Pfam" id="PF13231"/>
    </source>
</evidence>
<feature type="transmembrane region" description="Helical" evidence="8">
    <location>
        <begin position="356"/>
        <end position="376"/>
    </location>
</feature>
<keyword evidence="2" id="KW-1003">Cell membrane</keyword>
<feature type="transmembrane region" description="Helical" evidence="8">
    <location>
        <begin position="222"/>
        <end position="243"/>
    </location>
</feature>
<dbReference type="Proteomes" id="UP000176778">
    <property type="component" value="Unassembled WGS sequence"/>
</dbReference>
<dbReference type="GO" id="GO:0005886">
    <property type="term" value="C:plasma membrane"/>
    <property type="evidence" value="ECO:0007669"/>
    <property type="project" value="UniProtKB-SubCell"/>
</dbReference>
<feature type="transmembrane region" description="Helical" evidence="8">
    <location>
        <begin position="328"/>
        <end position="349"/>
    </location>
</feature>
<dbReference type="STRING" id="1802479.A2Y68_00060"/>
<dbReference type="PANTHER" id="PTHR33908:SF11">
    <property type="entry name" value="MEMBRANE PROTEIN"/>
    <property type="match status" value="1"/>
</dbReference>
<dbReference type="EMBL" id="MGFR01000005">
    <property type="protein sequence ID" value="OGM09352.1"/>
    <property type="molecule type" value="Genomic_DNA"/>
</dbReference>
<dbReference type="GO" id="GO:0016763">
    <property type="term" value="F:pentosyltransferase activity"/>
    <property type="evidence" value="ECO:0007669"/>
    <property type="project" value="TreeGrafter"/>
</dbReference>
<protein>
    <recommendedName>
        <fullName evidence="9">Glycosyltransferase RgtA/B/C/D-like domain-containing protein</fullName>
    </recommendedName>
</protein>
<keyword evidence="7 8" id="KW-0472">Membrane</keyword>
<feature type="transmembrane region" description="Helical" evidence="8">
    <location>
        <begin position="6"/>
        <end position="22"/>
    </location>
</feature>
<dbReference type="PANTHER" id="PTHR33908">
    <property type="entry name" value="MANNOSYLTRANSFERASE YKCB-RELATED"/>
    <property type="match status" value="1"/>
</dbReference>
<evidence type="ECO:0000256" key="6">
    <source>
        <dbReference type="ARBA" id="ARBA00022989"/>
    </source>
</evidence>
<feature type="transmembrane region" description="Helical" evidence="8">
    <location>
        <begin position="278"/>
        <end position="296"/>
    </location>
</feature>
<feature type="transmembrane region" description="Helical" evidence="8">
    <location>
        <begin position="177"/>
        <end position="201"/>
    </location>
</feature>
<sequence>MIKKEYIALVLIVLGGLLVRLYKIGSPIADWHSWRQADTASVSRTYVEKGINLLYPQYQDVSSIQTGIQNPNGYRFVEFPVYNAAHAALVKLMPVFSLEVWGRLLSIFCSLASLVVIFLLGRRFISPLGGLMAAFFFAFIPYNIYFSRTILPEPMATMFGLFAILFFVYYIDSGKTAKLYLSGLFLSLAILVKPFTVFYAFPMVYLALQKYSLKDLIRNSKLAISMLIFADIVLVPLLAWRAWMSNYPVGIPFFSWAFNGDGIRFRPAFWRWIFAERLGRLILGIWGVLPFSLGVLKVVKKNLFIQVFLLGMLAYVSVIATANVRHDYYQIFVIPAVSLALASGAAYLIKTNEFSRLLSITVLGASILLMLGMGAYQVKEYYKINHPEIIEAGKALDEIAPKDALVVAPYNGDTAFLYQTGRWGWPAIDTSIENIIERGGDYYVSVNQGDADTQAIIKKYKTVVKTDRYLIVDLHKKI</sequence>
<keyword evidence="6 8" id="KW-1133">Transmembrane helix</keyword>
<keyword evidence="4" id="KW-0808">Transferase</keyword>
<feature type="transmembrane region" description="Helical" evidence="8">
    <location>
        <begin position="303"/>
        <end position="322"/>
    </location>
</feature>
<feature type="transmembrane region" description="Helical" evidence="8">
    <location>
        <begin position="100"/>
        <end position="118"/>
    </location>
</feature>
<evidence type="ECO:0000313" key="10">
    <source>
        <dbReference type="EMBL" id="OGM09352.1"/>
    </source>
</evidence>
<dbReference type="InterPro" id="IPR050297">
    <property type="entry name" value="LipidA_mod_glycosyltrf_83"/>
</dbReference>
<dbReference type="Pfam" id="PF13231">
    <property type="entry name" value="PMT_2"/>
    <property type="match status" value="1"/>
</dbReference>
<name>A0A1F7X2P6_9BACT</name>
<comment type="subcellular location">
    <subcellularLocation>
        <location evidence="1">Cell membrane</location>
        <topology evidence="1">Multi-pass membrane protein</topology>
    </subcellularLocation>
</comment>
<feature type="transmembrane region" description="Helical" evidence="8">
    <location>
        <begin position="124"/>
        <end position="142"/>
    </location>
</feature>
<evidence type="ECO:0000256" key="1">
    <source>
        <dbReference type="ARBA" id="ARBA00004651"/>
    </source>
</evidence>
<evidence type="ECO:0000313" key="11">
    <source>
        <dbReference type="Proteomes" id="UP000176778"/>
    </source>
</evidence>
<keyword evidence="3" id="KW-0328">Glycosyltransferase</keyword>
<proteinExistence type="predicted"/>
<dbReference type="AlphaFoldDB" id="A0A1F7X2P6"/>
<dbReference type="InterPro" id="IPR038731">
    <property type="entry name" value="RgtA/B/C-like"/>
</dbReference>
<feature type="domain" description="Glycosyltransferase RgtA/B/C/D-like" evidence="9">
    <location>
        <begin position="99"/>
        <end position="240"/>
    </location>
</feature>
<evidence type="ECO:0000256" key="3">
    <source>
        <dbReference type="ARBA" id="ARBA00022676"/>
    </source>
</evidence>
<evidence type="ECO:0000256" key="2">
    <source>
        <dbReference type="ARBA" id="ARBA00022475"/>
    </source>
</evidence>
<dbReference type="GO" id="GO:0009103">
    <property type="term" value="P:lipopolysaccharide biosynthetic process"/>
    <property type="evidence" value="ECO:0007669"/>
    <property type="project" value="UniProtKB-ARBA"/>
</dbReference>
<keyword evidence="5 8" id="KW-0812">Transmembrane</keyword>
<evidence type="ECO:0000256" key="4">
    <source>
        <dbReference type="ARBA" id="ARBA00022679"/>
    </source>
</evidence>